<keyword evidence="5 6" id="KW-0472">Membrane</keyword>
<comment type="caution">
    <text evidence="8">The sequence shown here is derived from an EMBL/GenBank/DDBJ whole genome shotgun (WGS) entry which is preliminary data.</text>
</comment>
<feature type="transmembrane region" description="Helical" evidence="6">
    <location>
        <begin position="264"/>
        <end position="283"/>
    </location>
</feature>
<gene>
    <name evidence="8" type="ORF">A8L45_14975</name>
</gene>
<keyword evidence="4 6" id="KW-1133">Transmembrane helix</keyword>
<dbReference type="GO" id="GO:0005886">
    <property type="term" value="C:plasma membrane"/>
    <property type="evidence" value="ECO:0007669"/>
    <property type="project" value="UniProtKB-SubCell"/>
</dbReference>
<feature type="transmembrane region" description="Helical" evidence="6">
    <location>
        <begin position="149"/>
        <end position="166"/>
    </location>
</feature>
<sequence>MQSERRGVIFIFIASLLAASGWIFSKEAIQGLPPFGFIGLRFILASLFILPFSFRQLSKFSRSEVVKSALTGCLLGATLLIWVFAVSISTSLGVGGFILSLSMLFVPLVAMLVFRKQPPRVFWLCAPLAALGMVFLSLSGGSWSFSDEQFVFLLAALAMACHFSVNSKIAKQIPVLALTTVQLFVTGCLGLTLSFFTESWPSEVAPAVFGWLAMSVLLATSLRFAVQTLGQKKASVTSAAMVMMMEPVWIVLLSLGYYGETLSATKLAGCCLILGSLLLFQWVERKKQVRKR</sequence>
<evidence type="ECO:0000259" key="7">
    <source>
        <dbReference type="Pfam" id="PF00892"/>
    </source>
</evidence>
<feature type="transmembrane region" description="Helical" evidence="6">
    <location>
        <begin position="35"/>
        <end position="54"/>
    </location>
</feature>
<dbReference type="Proteomes" id="UP000094936">
    <property type="component" value="Unassembled WGS sequence"/>
</dbReference>
<feature type="transmembrane region" description="Helical" evidence="6">
    <location>
        <begin position="66"/>
        <end position="88"/>
    </location>
</feature>
<evidence type="ECO:0000256" key="2">
    <source>
        <dbReference type="ARBA" id="ARBA00022475"/>
    </source>
</evidence>
<dbReference type="InterPro" id="IPR051258">
    <property type="entry name" value="Diverse_Substrate_Transporter"/>
</dbReference>
<reference evidence="8 9" key="1">
    <citation type="submission" date="2016-05" db="EMBL/GenBank/DDBJ databases">
        <title>Genomic Taxonomy of the Vibrionaceae.</title>
        <authorList>
            <person name="Gomez-Gil B."/>
            <person name="Enciso-Ibarra J."/>
        </authorList>
    </citation>
    <scope>NUCLEOTIDE SEQUENCE [LARGE SCALE GENOMIC DNA]</scope>
    <source>
        <strain evidence="8 9">CAIM 1920</strain>
    </source>
</reference>
<dbReference type="SUPFAM" id="SSF103481">
    <property type="entry name" value="Multidrug resistance efflux transporter EmrE"/>
    <property type="match status" value="2"/>
</dbReference>
<feature type="transmembrane region" description="Helical" evidence="6">
    <location>
        <begin position="94"/>
        <end position="114"/>
    </location>
</feature>
<dbReference type="OrthoDB" id="8370318at2"/>
<organism evidence="8 9">
    <name type="scientific">Veronia pacifica</name>
    <dbReference type="NCBI Taxonomy" id="1080227"/>
    <lineage>
        <taxon>Bacteria</taxon>
        <taxon>Pseudomonadati</taxon>
        <taxon>Pseudomonadota</taxon>
        <taxon>Gammaproteobacteria</taxon>
        <taxon>Vibrionales</taxon>
        <taxon>Vibrionaceae</taxon>
        <taxon>Veronia</taxon>
    </lineage>
</organism>
<feature type="transmembrane region" description="Helical" evidence="6">
    <location>
        <begin position="208"/>
        <end position="226"/>
    </location>
</feature>
<dbReference type="Pfam" id="PF00892">
    <property type="entry name" value="EamA"/>
    <property type="match status" value="2"/>
</dbReference>
<feature type="transmembrane region" description="Helical" evidence="6">
    <location>
        <begin position="121"/>
        <end position="143"/>
    </location>
</feature>
<feature type="domain" description="EamA" evidence="7">
    <location>
        <begin position="150"/>
        <end position="280"/>
    </location>
</feature>
<dbReference type="PANTHER" id="PTHR42920">
    <property type="entry name" value="OS03G0707200 PROTEIN-RELATED"/>
    <property type="match status" value="1"/>
</dbReference>
<evidence type="ECO:0000256" key="6">
    <source>
        <dbReference type="SAM" id="Phobius"/>
    </source>
</evidence>
<evidence type="ECO:0000256" key="3">
    <source>
        <dbReference type="ARBA" id="ARBA00022692"/>
    </source>
</evidence>
<dbReference type="InterPro" id="IPR000620">
    <property type="entry name" value="EamA_dom"/>
</dbReference>
<keyword evidence="9" id="KW-1185">Reference proteome</keyword>
<evidence type="ECO:0000313" key="9">
    <source>
        <dbReference type="Proteomes" id="UP000094936"/>
    </source>
</evidence>
<name>A0A1C3EEW4_9GAMM</name>
<dbReference type="EMBL" id="LYBM01000029">
    <property type="protein sequence ID" value="ODA31797.1"/>
    <property type="molecule type" value="Genomic_DNA"/>
</dbReference>
<dbReference type="InterPro" id="IPR037185">
    <property type="entry name" value="EmrE-like"/>
</dbReference>
<proteinExistence type="predicted"/>
<evidence type="ECO:0000256" key="4">
    <source>
        <dbReference type="ARBA" id="ARBA00022989"/>
    </source>
</evidence>
<accession>A0A1C3EEW4</accession>
<evidence type="ECO:0000256" key="5">
    <source>
        <dbReference type="ARBA" id="ARBA00023136"/>
    </source>
</evidence>
<evidence type="ECO:0000313" key="8">
    <source>
        <dbReference type="EMBL" id="ODA31797.1"/>
    </source>
</evidence>
<feature type="domain" description="EamA" evidence="7">
    <location>
        <begin position="6"/>
        <end position="137"/>
    </location>
</feature>
<keyword evidence="3 6" id="KW-0812">Transmembrane</keyword>
<feature type="transmembrane region" description="Helical" evidence="6">
    <location>
        <begin position="238"/>
        <end position="258"/>
    </location>
</feature>
<evidence type="ECO:0000256" key="1">
    <source>
        <dbReference type="ARBA" id="ARBA00004651"/>
    </source>
</evidence>
<keyword evidence="2" id="KW-1003">Cell membrane</keyword>
<protein>
    <recommendedName>
        <fullName evidence="7">EamA domain-containing protein</fullName>
    </recommendedName>
</protein>
<comment type="subcellular location">
    <subcellularLocation>
        <location evidence="1">Cell membrane</location>
        <topology evidence="1">Multi-pass membrane protein</topology>
    </subcellularLocation>
</comment>
<dbReference type="AlphaFoldDB" id="A0A1C3EEW4"/>
<dbReference type="RefSeq" id="WP_068903677.1">
    <property type="nucleotide sequence ID" value="NZ_JBHUIF010000004.1"/>
</dbReference>
<feature type="transmembrane region" description="Helical" evidence="6">
    <location>
        <begin position="173"/>
        <end position="196"/>
    </location>
</feature>
<dbReference type="PANTHER" id="PTHR42920:SF5">
    <property type="entry name" value="EAMA DOMAIN-CONTAINING PROTEIN"/>
    <property type="match status" value="1"/>
</dbReference>